<sequence>MDNGNVGLETSGMSWADMVEEDLEQLQHPSSNDDSLDGESPTTNEPADKDNNPPSRTWASLLGGSTQVRPPQPQEEPSTETDVKDAIDNKIDTSNSGVSQWHAYAKTLQEEEAAEEEARRAKAAAAGPMPLPSDALVKTTYDSTYGAGEQVQGLAASRWANSPSTSSTSSPRMGSYSSRYNQSNHDGEGLGASRWASSSPSQRSRYGDDRGHSNQYGGTPDSYNKTGRYNKSGYNDRTNASSSRYDSDAADRRTNWRSADGNGSTWNSQGDRTSRAWPRGDVPDENRKADMNQDYYNRNDEVDRTSKPWPRGMGDDVKPGMNGGTSGSAASKWATFNDQPSHPSSSPINNGNETIDTPNISTTDNAPEDTTLQVATTSTEAIEGVATITTTFAAMTADVPVDNTVGAEGITDVDTTLNTTEPAWGESPTPTATSAPPAAEEEPSWGTTTATAAEPTWDASPATTTAAAAAEGEEPSWGTTTATAAESTWDASPVTTTTAAAEEEPSWGSNTETDTPSWGANQVEQSVAEPPAKITTWKDVIGAPIDDNNEPGLANQAWKLAAAVAPPRTRRSSLTPSATHSQGTHSSSIPPSIHDEPATAAPSWSTANNEPTAPSWTTNDATNHDSGPTNDVTAEDLPAPSWSTADNTTQQDSWPATDVTVENPPAPSWSTADNTTQQDSWPANDVTVKDPPASSWSTSDNTTQQDSPFSAHQAPTTFDTQPQHSISNHHVEGPAPSDVANKWKAFASKEIERHPRVPQNLHTRPLQQTSQQDQPVYGTHHAHTPEASSTSPPQTTTIDHPQDDSWGSQQEKMMNSWS</sequence>
<feature type="compositionally biased region" description="Polar residues" evidence="1">
    <location>
        <begin position="507"/>
        <end position="525"/>
    </location>
</feature>
<feature type="compositionally biased region" description="Basic and acidic residues" evidence="1">
    <location>
        <begin position="81"/>
        <end position="91"/>
    </location>
</feature>
<evidence type="ECO:0000313" key="2">
    <source>
        <dbReference type="EMBL" id="SAM04770.1"/>
    </source>
</evidence>
<feature type="compositionally biased region" description="Polar residues" evidence="1">
    <location>
        <begin position="786"/>
        <end position="818"/>
    </location>
</feature>
<dbReference type="Proteomes" id="UP000078561">
    <property type="component" value="Unassembled WGS sequence"/>
</dbReference>
<dbReference type="EMBL" id="LT554417">
    <property type="protein sequence ID" value="SAM04770.1"/>
    <property type="molecule type" value="Genomic_DNA"/>
</dbReference>
<feature type="compositionally biased region" description="Polar residues" evidence="1">
    <location>
        <begin position="694"/>
        <end position="728"/>
    </location>
</feature>
<feature type="compositionally biased region" description="Polar residues" evidence="1">
    <location>
        <begin position="213"/>
        <end position="239"/>
    </location>
</feature>
<feature type="compositionally biased region" description="Polar residues" evidence="1">
    <location>
        <begin position="668"/>
        <end position="681"/>
    </location>
</feature>
<feature type="compositionally biased region" description="Polar residues" evidence="1">
    <location>
        <begin position="760"/>
        <end position="774"/>
    </location>
</feature>
<reference evidence="2" key="1">
    <citation type="submission" date="2016-04" db="EMBL/GenBank/DDBJ databases">
        <authorList>
            <person name="Evans L.H."/>
            <person name="Alamgir A."/>
            <person name="Owens N."/>
            <person name="Weber N.D."/>
            <person name="Virtaneva K."/>
            <person name="Barbian K."/>
            <person name="Babar A."/>
            <person name="Rosenke K."/>
        </authorList>
    </citation>
    <scope>NUCLEOTIDE SEQUENCE [LARGE SCALE GENOMIC DNA]</scope>
    <source>
        <strain evidence="2">CBS 101.48</strain>
    </source>
</reference>
<accession>A0A168QI81</accession>
<feature type="compositionally biased region" description="Polar residues" evidence="1">
    <location>
        <begin position="602"/>
        <end position="632"/>
    </location>
</feature>
<dbReference type="STRING" id="4829.A0A168QI81"/>
<proteinExistence type="predicted"/>
<protein>
    <submittedName>
        <fullName evidence="2">Uncharacterized protein</fullName>
    </submittedName>
</protein>
<feature type="compositionally biased region" description="Polar residues" evidence="1">
    <location>
        <begin position="334"/>
        <end position="371"/>
    </location>
</feature>
<feature type="compositionally biased region" description="Low complexity" evidence="1">
    <location>
        <begin position="193"/>
        <end position="204"/>
    </location>
</feature>
<feature type="compositionally biased region" description="Polar residues" evidence="1">
    <location>
        <begin position="641"/>
        <end position="654"/>
    </location>
</feature>
<feature type="compositionally biased region" description="Basic and acidic residues" evidence="1">
    <location>
        <begin position="245"/>
        <end position="254"/>
    </location>
</feature>
<feature type="compositionally biased region" description="Low complexity" evidence="1">
    <location>
        <begin position="426"/>
        <end position="438"/>
    </location>
</feature>
<feature type="compositionally biased region" description="Low complexity" evidence="1">
    <location>
        <begin position="162"/>
        <end position="180"/>
    </location>
</feature>
<evidence type="ECO:0000313" key="3">
    <source>
        <dbReference type="Proteomes" id="UP000078561"/>
    </source>
</evidence>
<name>A0A168QI81_ABSGL</name>
<dbReference type="OrthoDB" id="10686450at2759"/>
<feature type="compositionally biased region" description="Polar residues" evidence="1">
    <location>
        <begin position="477"/>
        <end position="494"/>
    </location>
</feature>
<dbReference type="InParanoid" id="A0A168QI81"/>
<organism evidence="2">
    <name type="scientific">Absidia glauca</name>
    <name type="common">Pin mould</name>
    <dbReference type="NCBI Taxonomy" id="4829"/>
    <lineage>
        <taxon>Eukaryota</taxon>
        <taxon>Fungi</taxon>
        <taxon>Fungi incertae sedis</taxon>
        <taxon>Mucoromycota</taxon>
        <taxon>Mucoromycotina</taxon>
        <taxon>Mucoromycetes</taxon>
        <taxon>Mucorales</taxon>
        <taxon>Cunninghamellaceae</taxon>
        <taxon>Absidia</taxon>
    </lineage>
</organism>
<dbReference type="OMA" id="QQDSWPA"/>
<feature type="compositionally biased region" description="Polar residues" evidence="1">
    <location>
        <begin position="261"/>
        <end position="271"/>
    </location>
</feature>
<feature type="region of interest" description="Disordered" evidence="1">
    <location>
        <begin position="558"/>
        <end position="818"/>
    </location>
</feature>
<feature type="region of interest" description="Disordered" evidence="1">
    <location>
        <begin position="418"/>
        <end position="535"/>
    </location>
</feature>
<feature type="compositionally biased region" description="Basic and acidic residues" evidence="1">
    <location>
        <begin position="281"/>
        <end position="306"/>
    </location>
</feature>
<feature type="region of interest" description="Disordered" evidence="1">
    <location>
        <begin position="1"/>
        <end position="136"/>
    </location>
</feature>
<evidence type="ECO:0000256" key="1">
    <source>
        <dbReference type="SAM" id="MobiDB-lite"/>
    </source>
</evidence>
<keyword evidence="3" id="KW-1185">Reference proteome</keyword>
<gene>
    <name evidence="2" type="primary">ABSGL_10636.1 scaffold 12033</name>
</gene>
<dbReference type="AlphaFoldDB" id="A0A168QI81"/>
<feature type="compositionally biased region" description="Polar residues" evidence="1">
    <location>
        <begin position="52"/>
        <end position="69"/>
    </location>
</feature>
<feature type="region of interest" description="Disordered" evidence="1">
    <location>
        <begin position="154"/>
        <end position="371"/>
    </location>
</feature>
<feature type="compositionally biased region" description="Polar residues" evidence="1">
    <location>
        <begin position="572"/>
        <end position="590"/>
    </location>
</feature>